<name>A0A0M3I0V4_ASCLU</name>
<feature type="region of interest" description="Disordered" evidence="1">
    <location>
        <begin position="103"/>
        <end position="123"/>
    </location>
</feature>
<sequence length="123" mass="13634">MKRCGAEEKRWDFIRRPSGRKARTTKTIKEVLAVAGFTRLTCPGSVFLRKKQGFSGGKAAYVSVRRSLFLEDTMRAPPASIAGTPMPSLRSGVDIWNVFETAKGPENCPDNDTDQEKVQNVLT</sequence>
<accession>A0A0M3I0V4</accession>
<evidence type="ECO:0000313" key="3">
    <source>
        <dbReference type="WBParaSite" id="ALUE_0000981901-mRNA-1"/>
    </source>
</evidence>
<dbReference type="AlphaFoldDB" id="A0A0M3I0V4"/>
<evidence type="ECO:0000313" key="2">
    <source>
        <dbReference type="Proteomes" id="UP000036681"/>
    </source>
</evidence>
<reference evidence="3" key="1">
    <citation type="submission" date="2017-02" db="UniProtKB">
        <authorList>
            <consortium name="WormBaseParasite"/>
        </authorList>
    </citation>
    <scope>IDENTIFICATION</scope>
</reference>
<dbReference type="WBParaSite" id="ALUE_0000981901-mRNA-1">
    <property type="protein sequence ID" value="ALUE_0000981901-mRNA-1"/>
    <property type="gene ID" value="ALUE_0000981901"/>
</dbReference>
<organism evidence="2 3">
    <name type="scientific">Ascaris lumbricoides</name>
    <name type="common">Giant roundworm</name>
    <dbReference type="NCBI Taxonomy" id="6252"/>
    <lineage>
        <taxon>Eukaryota</taxon>
        <taxon>Metazoa</taxon>
        <taxon>Ecdysozoa</taxon>
        <taxon>Nematoda</taxon>
        <taxon>Chromadorea</taxon>
        <taxon>Rhabditida</taxon>
        <taxon>Spirurina</taxon>
        <taxon>Ascaridomorpha</taxon>
        <taxon>Ascaridoidea</taxon>
        <taxon>Ascarididae</taxon>
        <taxon>Ascaris</taxon>
    </lineage>
</organism>
<protein>
    <submittedName>
        <fullName evidence="3">Uncharacterized protein</fullName>
    </submittedName>
</protein>
<dbReference type="Proteomes" id="UP000036681">
    <property type="component" value="Unplaced"/>
</dbReference>
<evidence type="ECO:0000256" key="1">
    <source>
        <dbReference type="SAM" id="MobiDB-lite"/>
    </source>
</evidence>
<keyword evidence="2" id="KW-1185">Reference proteome</keyword>
<proteinExistence type="predicted"/>